<dbReference type="AlphaFoldDB" id="A0A937RD68"/>
<protein>
    <submittedName>
        <fullName evidence="1">DUF3145 domain-containing protein</fullName>
    </submittedName>
</protein>
<proteinExistence type="predicted"/>
<keyword evidence="2" id="KW-1185">Reference proteome</keyword>
<dbReference type="InterPro" id="IPR021491">
    <property type="entry name" value="DUF3145"/>
</dbReference>
<evidence type="ECO:0000313" key="2">
    <source>
        <dbReference type="Proteomes" id="UP000604475"/>
    </source>
</evidence>
<dbReference type="Proteomes" id="UP000604475">
    <property type="component" value="Unassembled WGS sequence"/>
</dbReference>
<name>A0A937RD68_9ACTN</name>
<dbReference type="Pfam" id="PF11343">
    <property type="entry name" value="DUF3145"/>
    <property type="match status" value="1"/>
</dbReference>
<dbReference type="EMBL" id="JAEACQ010000239">
    <property type="protein sequence ID" value="MBL7629943.1"/>
    <property type="molecule type" value="Genomic_DNA"/>
</dbReference>
<evidence type="ECO:0000313" key="1">
    <source>
        <dbReference type="EMBL" id="MBL7629943.1"/>
    </source>
</evidence>
<organism evidence="1 2">
    <name type="scientific">Frankia nepalensis</name>
    <dbReference type="NCBI Taxonomy" id="1836974"/>
    <lineage>
        <taxon>Bacteria</taxon>
        <taxon>Bacillati</taxon>
        <taxon>Actinomycetota</taxon>
        <taxon>Actinomycetes</taxon>
        <taxon>Frankiales</taxon>
        <taxon>Frankiaceae</taxon>
        <taxon>Frankia</taxon>
    </lineage>
</organism>
<gene>
    <name evidence="1" type="ORF">I7412_22795</name>
</gene>
<sequence length="176" mass="18589">MSSASGLSYGPASNVVPGMLSVLACPPALCPHLEFAVSGALSATVSLTWSPQPARPGYLYAGLEWRGAPATAGRLATRLRRLGHVTFEVVEGPSPGCDAERYSYTPELGLHRVGIAANGDVVIGEAALRALLERGEGRDTLARGLHRLLGTDWDDVLEPLRRGAHGAPVTWLRRTG</sequence>
<accession>A0A937RD68</accession>
<comment type="caution">
    <text evidence="1">The sequence shown here is derived from an EMBL/GenBank/DDBJ whole genome shotgun (WGS) entry which is preliminary data.</text>
</comment>
<reference evidence="1" key="1">
    <citation type="submission" date="2020-12" db="EMBL/GenBank/DDBJ databases">
        <title>Genomic characterization of non-nitrogen-fixing Frankia strains.</title>
        <authorList>
            <person name="Carlos-Shanley C."/>
            <person name="Guerra T."/>
            <person name="Hahn D."/>
        </authorList>
    </citation>
    <scope>NUCLEOTIDE SEQUENCE</scope>
    <source>
        <strain evidence="1">CN6</strain>
    </source>
</reference>
<dbReference type="RefSeq" id="WP_203005487.1">
    <property type="nucleotide sequence ID" value="NZ_JADWYU010000128.1"/>
</dbReference>